<dbReference type="Gene3D" id="3.40.47.10">
    <property type="match status" value="1"/>
</dbReference>
<evidence type="ECO:0000256" key="9">
    <source>
        <dbReference type="RuleBase" id="RU003557"/>
    </source>
</evidence>
<dbReference type="InterPro" id="IPR020617">
    <property type="entry name" value="Thiolase_C"/>
</dbReference>
<comment type="caution">
    <text evidence="13">The sequence shown here is derived from an EMBL/GenBank/DDBJ whole genome shotgun (WGS) entry which is preliminary data.</text>
</comment>
<protein>
    <recommendedName>
        <fullName evidence="4">acetyl-CoA C-acetyltransferase</fullName>
        <ecNumber evidence="4">2.3.1.9</ecNumber>
    </recommendedName>
</protein>
<dbReference type="GO" id="GO:0003985">
    <property type="term" value="F:acetyl-CoA C-acetyltransferase activity"/>
    <property type="evidence" value="ECO:0007669"/>
    <property type="project" value="UniProtKB-EC"/>
</dbReference>
<evidence type="ECO:0000256" key="8">
    <source>
        <dbReference type="ARBA" id="ARBA00037924"/>
    </source>
</evidence>
<accession>A0A7C8JVR0</accession>
<comment type="pathway">
    <text evidence="8">Metabolic intermediate biosynthesis; (R)-mevalonate biosynthesis; (R)-mevalonate from acetyl-CoA: step 1/3.</text>
</comment>
<dbReference type="InterPro" id="IPR020615">
    <property type="entry name" value="Thiolase_acyl_enz_int_AS"/>
</dbReference>
<dbReference type="GO" id="GO:0006635">
    <property type="term" value="P:fatty acid beta-oxidation"/>
    <property type="evidence" value="ECO:0007669"/>
    <property type="project" value="TreeGrafter"/>
</dbReference>
<dbReference type="Proteomes" id="UP000480548">
    <property type="component" value="Unassembled WGS sequence"/>
</dbReference>
<comment type="cofactor">
    <cofactor evidence="1">
        <name>K(+)</name>
        <dbReference type="ChEBI" id="CHEBI:29103"/>
    </cofactor>
</comment>
<evidence type="ECO:0000256" key="2">
    <source>
        <dbReference type="ARBA" id="ARBA00010982"/>
    </source>
</evidence>
<comment type="similarity">
    <text evidence="2 9">Belongs to the thiolase-like superfamily. Thiolase family.</text>
</comment>
<evidence type="ECO:0000256" key="6">
    <source>
        <dbReference type="ARBA" id="ARBA00022958"/>
    </source>
</evidence>
<dbReference type="EC" id="2.3.1.9" evidence="4"/>
<dbReference type="PANTHER" id="PTHR18919">
    <property type="entry name" value="ACETYL-COA C-ACYLTRANSFERASE"/>
    <property type="match status" value="1"/>
</dbReference>
<dbReference type="InterPro" id="IPR016039">
    <property type="entry name" value="Thiolase-like"/>
</dbReference>
<dbReference type="AlphaFoldDB" id="A0A7C8JVR0"/>
<dbReference type="PROSITE" id="PS00098">
    <property type="entry name" value="THIOLASE_1"/>
    <property type="match status" value="1"/>
</dbReference>
<dbReference type="InterPro" id="IPR020613">
    <property type="entry name" value="Thiolase_CS"/>
</dbReference>
<dbReference type="Pfam" id="PF00108">
    <property type="entry name" value="Thiolase_N"/>
    <property type="match status" value="1"/>
</dbReference>
<gene>
    <name evidence="13" type="primary">ERG10</name>
    <name evidence="13" type="ORF">TWF703_009217</name>
</gene>
<keyword evidence="6" id="KW-0630">Potassium</keyword>
<evidence type="ECO:0000313" key="14">
    <source>
        <dbReference type="Proteomes" id="UP000480548"/>
    </source>
</evidence>
<feature type="domain" description="Thiolase C-terminal" evidence="12">
    <location>
        <begin position="276"/>
        <end position="377"/>
    </location>
</feature>
<evidence type="ECO:0000256" key="7">
    <source>
        <dbReference type="ARBA" id="ARBA00023315"/>
    </source>
</evidence>
<keyword evidence="5 9" id="KW-0808">Transferase</keyword>
<dbReference type="PIRSF" id="PIRSF000429">
    <property type="entry name" value="Ac-CoA_Ac_transf"/>
    <property type="match status" value="1"/>
</dbReference>
<dbReference type="CDD" id="cd00751">
    <property type="entry name" value="thiolase"/>
    <property type="match status" value="1"/>
</dbReference>
<dbReference type="PROSITE" id="PS00737">
    <property type="entry name" value="THIOLASE_2"/>
    <property type="match status" value="1"/>
</dbReference>
<keyword evidence="7 9" id="KW-0012">Acyltransferase</keyword>
<reference evidence="13 14" key="1">
    <citation type="submission" date="2019-06" db="EMBL/GenBank/DDBJ databases">
        <authorList>
            <person name="Palmer J.M."/>
        </authorList>
    </citation>
    <scope>NUCLEOTIDE SEQUENCE [LARGE SCALE GENOMIC DNA]</scope>
    <source>
        <strain evidence="13 14">TWF703</strain>
    </source>
</reference>
<sequence length="436" mass="45096">MSDKPVVYIAAVSRTPIGGFQGSVSALSAIQLGSHAIKTALAKVPGVKPEEVEEVFFGNVLSAGLGQNPARQCAIGAGLSNTVVATTVNKVCASGMKAIILGAQTILTGNADIVIAGGTESMSNVPYYSQNLRTGARFGNQTLIDGILKDGLTDAYDDLHMGLAAEECAEDYSIDRVAQDEYAIRSYQKAQEAQKNGLFDKEIAPITVPGPRGKPAVTVTADDEAKNLLVEKLRSMKPAFKPNGGTVTAPNASPLSDGAAAVVLVSEAKLKELKLQPVAKILGWGDAAHKPSKFTTAPALAIPKALKHAGKSQGEVEYFEINEAFSVVALANLKLLDIDPEKVNVHGGAVALGHPLGASGARIVATLLGVLEARDAKNIPDIYRRPEPLNVDLPSDELPGGARWKGKGVDRSTIGDGGGAGPSAEGSAPAASSIEV</sequence>
<name>A0A7C8JVR0_ORBOL</name>
<evidence type="ECO:0000259" key="12">
    <source>
        <dbReference type="Pfam" id="PF02803"/>
    </source>
</evidence>
<evidence type="ECO:0000256" key="4">
    <source>
        <dbReference type="ARBA" id="ARBA00012705"/>
    </source>
</evidence>
<evidence type="ECO:0000256" key="5">
    <source>
        <dbReference type="ARBA" id="ARBA00022679"/>
    </source>
</evidence>
<evidence type="ECO:0000313" key="13">
    <source>
        <dbReference type="EMBL" id="KAF3128842.1"/>
    </source>
</evidence>
<feature type="domain" description="Thiolase N-terminal" evidence="11">
    <location>
        <begin position="7"/>
        <end position="267"/>
    </location>
</feature>
<evidence type="ECO:0000256" key="1">
    <source>
        <dbReference type="ARBA" id="ARBA00001958"/>
    </source>
</evidence>
<evidence type="ECO:0000259" key="11">
    <source>
        <dbReference type="Pfam" id="PF00108"/>
    </source>
</evidence>
<feature type="region of interest" description="Disordered" evidence="10">
    <location>
        <begin position="393"/>
        <end position="436"/>
    </location>
</feature>
<dbReference type="FunFam" id="3.40.47.10:FF:000007">
    <property type="entry name" value="acetyl-CoA acetyltransferase, mitochondrial"/>
    <property type="match status" value="1"/>
</dbReference>
<dbReference type="InterPro" id="IPR020616">
    <property type="entry name" value="Thiolase_N"/>
</dbReference>
<evidence type="ECO:0000256" key="10">
    <source>
        <dbReference type="SAM" id="MobiDB-lite"/>
    </source>
</evidence>
<dbReference type="SUPFAM" id="SSF53901">
    <property type="entry name" value="Thiolase-like"/>
    <property type="match status" value="2"/>
</dbReference>
<dbReference type="GO" id="GO:0006696">
    <property type="term" value="P:ergosterol biosynthetic process"/>
    <property type="evidence" value="ECO:0007669"/>
    <property type="project" value="TreeGrafter"/>
</dbReference>
<dbReference type="Pfam" id="PF02803">
    <property type="entry name" value="Thiolase_C"/>
    <property type="match status" value="1"/>
</dbReference>
<dbReference type="GO" id="GO:0005739">
    <property type="term" value="C:mitochondrion"/>
    <property type="evidence" value="ECO:0007669"/>
    <property type="project" value="TreeGrafter"/>
</dbReference>
<dbReference type="EMBL" id="WIQZ01000067">
    <property type="protein sequence ID" value="KAF3128842.1"/>
    <property type="molecule type" value="Genomic_DNA"/>
</dbReference>
<feature type="compositionally biased region" description="Low complexity" evidence="10">
    <location>
        <begin position="422"/>
        <end position="436"/>
    </location>
</feature>
<evidence type="ECO:0000256" key="3">
    <source>
        <dbReference type="ARBA" id="ARBA00011881"/>
    </source>
</evidence>
<proteinExistence type="inferred from homology"/>
<dbReference type="PANTHER" id="PTHR18919:SF165">
    <property type="entry name" value="ACETYL-COA ACETYLTRANSFERASE"/>
    <property type="match status" value="1"/>
</dbReference>
<dbReference type="NCBIfam" id="TIGR01930">
    <property type="entry name" value="AcCoA-C-Actrans"/>
    <property type="match status" value="1"/>
</dbReference>
<organism evidence="13 14">
    <name type="scientific">Orbilia oligospora</name>
    <name type="common">Nematode-trapping fungus</name>
    <name type="synonym">Arthrobotrys oligospora</name>
    <dbReference type="NCBI Taxonomy" id="2813651"/>
    <lineage>
        <taxon>Eukaryota</taxon>
        <taxon>Fungi</taxon>
        <taxon>Dikarya</taxon>
        <taxon>Ascomycota</taxon>
        <taxon>Pezizomycotina</taxon>
        <taxon>Orbiliomycetes</taxon>
        <taxon>Orbiliales</taxon>
        <taxon>Orbiliaceae</taxon>
        <taxon>Orbilia</taxon>
    </lineage>
</organism>
<dbReference type="InterPro" id="IPR002155">
    <property type="entry name" value="Thiolase"/>
</dbReference>
<comment type="subunit">
    <text evidence="3">Homotetramer.</text>
</comment>